<dbReference type="EMBL" id="FQVO01000008">
    <property type="protein sequence ID" value="SHF09012.1"/>
    <property type="molecule type" value="Genomic_DNA"/>
</dbReference>
<dbReference type="AlphaFoldDB" id="A0A1M4YU63"/>
<evidence type="ECO:0000313" key="2">
    <source>
        <dbReference type="Proteomes" id="UP000184236"/>
    </source>
</evidence>
<dbReference type="Proteomes" id="UP000184236">
    <property type="component" value="Unassembled WGS sequence"/>
</dbReference>
<sequence length="136" mass="15682">MASEINSMKANTIIVSFNNGSVPPQYAYRYQITFSEENGIAELKIFKGYDTDEKMIVSEQKKFDTEIFLQLLSLFNKKENSQNNQALVGGSQRMIEVNSKKIIIAPDDDFGISLFNRFLELYRTDFQNYVNNNLNL</sequence>
<name>A0A1M4YU63_9FLAO</name>
<accession>A0A1M4YU63</accession>
<dbReference type="STRING" id="1302685.SAMN05444408_108208"/>
<keyword evidence="2" id="KW-1185">Reference proteome</keyword>
<evidence type="ECO:0000313" key="1">
    <source>
        <dbReference type="EMBL" id="SHF09012.1"/>
    </source>
</evidence>
<organism evidence="1 2">
    <name type="scientific">Chryseobacterium takakiae</name>
    <dbReference type="NCBI Taxonomy" id="1302685"/>
    <lineage>
        <taxon>Bacteria</taxon>
        <taxon>Pseudomonadati</taxon>
        <taxon>Bacteroidota</taxon>
        <taxon>Flavobacteriia</taxon>
        <taxon>Flavobacteriales</taxon>
        <taxon>Weeksellaceae</taxon>
        <taxon>Chryseobacterium group</taxon>
        <taxon>Chryseobacterium</taxon>
    </lineage>
</organism>
<proteinExistence type="predicted"/>
<protein>
    <submittedName>
        <fullName evidence="1">Uncharacterized protein</fullName>
    </submittedName>
</protein>
<gene>
    <name evidence="1" type="ORF">SAMN05444408_108208</name>
</gene>
<reference evidence="2" key="1">
    <citation type="submission" date="2016-11" db="EMBL/GenBank/DDBJ databases">
        <authorList>
            <person name="Varghese N."/>
            <person name="Submissions S."/>
        </authorList>
    </citation>
    <scope>NUCLEOTIDE SEQUENCE [LARGE SCALE GENOMIC DNA]</scope>
    <source>
        <strain evidence="2">DSM 26898</strain>
    </source>
</reference>